<dbReference type="PANTHER" id="PTHR11675">
    <property type="entry name" value="N-ACETYLGALACTOSAMINYLTRANSFERASE"/>
    <property type="match status" value="1"/>
</dbReference>
<reference evidence="3" key="1">
    <citation type="journal article" date="2023" name="bioRxiv">
        <title>Scaffold-level genome assemblies of two parasitoid biocontrol wasps reveal the parthenogenesis mechanism and an associated novel virus.</title>
        <authorList>
            <person name="Inwood S."/>
            <person name="Skelly J."/>
            <person name="Guhlin J."/>
            <person name="Harrop T."/>
            <person name="Goldson S."/>
            <person name="Dearden P."/>
        </authorList>
    </citation>
    <scope>NUCLEOTIDE SEQUENCE</scope>
    <source>
        <strain evidence="3">Lincoln</strain>
        <tissue evidence="3">Whole body</tissue>
    </source>
</reference>
<comment type="caution">
    <text evidence="3">The sequence shown here is derived from an EMBL/GenBank/DDBJ whole genome shotgun (WGS) entry which is preliminary data.</text>
</comment>
<dbReference type="SUPFAM" id="SSF53448">
    <property type="entry name" value="Nucleotide-diphospho-sugar transferases"/>
    <property type="match status" value="1"/>
</dbReference>
<protein>
    <recommendedName>
        <fullName evidence="2">Glycosyltransferase 2-like domain-containing protein</fullName>
    </recommendedName>
</protein>
<evidence type="ECO:0000313" key="4">
    <source>
        <dbReference type="Proteomes" id="UP001168972"/>
    </source>
</evidence>
<reference evidence="3" key="2">
    <citation type="submission" date="2023-03" db="EMBL/GenBank/DDBJ databases">
        <authorList>
            <person name="Inwood S.N."/>
            <person name="Skelly J.G."/>
            <person name="Guhlin J."/>
            <person name="Harrop T.W.R."/>
            <person name="Goldson S.G."/>
            <person name="Dearden P.K."/>
        </authorList>
    </citation>
    <scope>NUCLEOTIDE SEQUENCE</scope>
    <source>
        <strain evidence="3">Lincoln</strain>
        <tissue evidence="3">Whole body</tissue>
    </source>
</reference>
<gene>
    <name evidence="3" type="ORF">PV327_008772</name>
</gene>
<feature type="domain" description="Glycosyltransferase 2-like" evidence="2">
    <location>
        <begin position="78"/>
        <end position="205"/>
    </location>
</feature>
<accession>A0AA39KVD0</accession>
<dbReference type="GO" id="GO:0005794">
    <property type="term" value="C:Golgi apparatus"/>
    <property type="evidence" value="ECO:0007669"/>
    <property type="project" value="TreeGrafter"/>
</dbReference>
<dbReference type="Gene3D" id="3.90.550.10">
    <property type="entry name" value="Spore Coat Polysaccharide Biosynthesis Protein SpsA, Chain A"/>
    <property type="match status" value="1"/>
</dbReference>
<dbReference type="Pfam" id="PF00535">
    <property type="entry name" value="Glycos_transf_2"/>
    <property type="match status" value="1"/>
</dbReference>
<dbReference type="InterPro" id="IPR001173">
    <property type="entry name" value="Glyco_trans_2-like"/>
</dbReference>
<name>A0AA39KVD0_MICHY</name>
<dbReference type="Proteomes" id="UP001168972">
    <property type="component" value="Unassembled WGS sequence"/>
</dbReference>
<keyword evidence="1" id="KW-1015">Disulfide bond</keyword>
<dbReference type="AlphaFoldDB" id="A0AA39KVD0"/>
<proteinExistence type="predicted"/>
<evidence type="ECO:0000259" key="2">
    <source>
        <dbReference type="Pfam" id="PF00535"/>
    </source>
</evidence>
<keyword evidence="4" id="KW-1185">Reference proteome</keyword>
<evidence type="ECO:0000313" key="3">
    <source>
        <dbReference type="EMBL" id="KAK0174986.1"/>
    </source>
</evidence>
<dbReference type="EMBL" id="JAQQBR010000005">
    <property type="protein sequence ID" value="KAK0174986.1"/>
    <property type="molecule type" value="Genomic_DNA"/>
</dbReference>
<dbReference type="InterPro" id="IPR029044">
    <property type="entry name" value="Nucleotide-diphossugar_trans"/>
</dbReference>
<dbReference type="PANTHER" id="PTHR11675:SF131">
    <property type="entry name" value="POLYPEPTIDE N-ACETYLGALACTOSAMINYLTRANSFERASE 9-RELATED"/>
    <property type="match status" value="1"/>
</dbReference>
<dbReference type="GO" id="GO:0006493">
    <property type="term" value="P:protein O-linked glycosylation"/>
    <property type="evidence" value="ECO:0007669"/>
    <property type="project" value="TreeGrafter"/>
</dbReference>
<dbReference type="GO" id="GO:0004653">
    <property type="term" value="F:polypeptide N-acetylgalactosaminyltransferase activity"/>
    <property type="evidence" value="ECO:0007669"/>
    <property type="project" value="TreeGrafter"/>
</dbReference>
<organism evidence="3 4">
    <name type="scientific">Microctonus hyperodae</name>
    <name type="common">Parasitoid wasp</name>
    <dbReference type="NCBI Taxonomy" id="165561"/>
    <lineage>
        <taxon>Eukaryota</taxon>
        <taxon>Metazoa</taxon>
        <taxon>Ecdysozoa</taxon>
        <taxon>Arthropoda</taxon>
        <taxon>Hexapoda</taxon>
        <taxon>Insecta</taxon>
        <taxon>Pterygota</taxon>
        <taxon>Neoptera</taxon>
        <taxon>Endopterygota</taxon>
        <taxon>Hymenoptera</taxon>
        <taxon>Apocrita</taxon>
        <taxon>Ichneumonoidea</taxon>
        <taxon>Braconidae</taxon>
        <taxon>Euphorinae</taxon>
        <taxon>Microctonus</taxon>
    </lineage>
</organism>
<evidence type="ECO:0000256" key="1">
    <source>
        <dbReference type="ARBA" id="ARBA00023157"/>
    </source>
</evidence>
<sequence>MKSHKGIFKLASTMIESPPIAVLGRVSDKCRYLTIAIFVGEELQNPASAVVFVLLRSPSSLVIYPDTLYVIVRGAHLKRQLLDYMMNYPKVKIVRASKREGLIRARLLGAAAATAPVLTYLDSHCECTEGWLEPLLDRIARDPTTVVCPVIDVIDDTTLEYHWRDSGGVNVGGFDWNLQLLVRLFVLEISNSECKRTLFPSITDIDGTTGHTANPRMVSKTRENLL</sequence>